<sequence>MAAFLCLYRCKQNVISASHIKLNLHFNEQSIALVPIDTQSLD</sequence>
<proteinExistence type="predicted"/>
<dbReference type="RefSeq" id="WP_375087910.1">
    <property type="nucleotide sequence ID" value="NZ_CP136522.1"/>
</dbReference>
<name>A0ABZ0K3F7_9GAMM</name>
<reference evidence="1 2" key="1">
    <citation type="submission" date="2023-10" db="EMBL/GenBank/DDBJ databases">
        <title>Complete genome sequence of Shewanella sp. DAU334.</title>
        <authorList>
            <person name="Lee Y.-S."/>
            <person name="Jeong H.-R."/>
            <person name="Hwang E.-J."/>
            <person name="Choi Y.-L."/>
            <person name="Kim G.-D."/>
        </authorList>
    </citation>
    <scope>NUCLEOTIDE SEQUENCE [LARGE SCALE GENOMIC DNA]</scope>
    <source>
        <strain evidence="1 2">DAU334</strain>
    </source>
</reference>
<evidence type="ECO:0000313" key="2">
    <source>
        <dbReference type="Proteomes" id="UP001529491"/>
    </source>
</evidence>
<dbReference type="EMBL" id="CP136522">
    <property type="protein sequence ID" value="WOT06504.1"/>
    <property type="molecule type" value="Genomic_DNA"/>
</dbReference>
<keyword evidence="2" id="KW-1185">Reference proteome</keyword>
<organism evidence="1 2">
    <name type="scientific">Shewanella youngdeokensis</name>
    <dbReference type="NCBI Taxonomy" id="2999068"/>
    <lineage>
        <taxon>Bacteria</taxon>
        <taxon>Pseudomonadati</taxon>
        <taxon>Pseudomonadota</taxon>
        <taxon>Gammaproteobacteria</taxon>
        <taxon>Alteromonadales</taxon>
        <taxon>Shewanellaceae</taxon>
        <taxon>Shewanella</taxon>
    </lineage>
</organism>
<protein>
    <submittedName>
        <fullName evidence="1">Uncharacterized protein</fullName>
    </submittedName>
</protein>
<accession>A0ABZ0K3F7</accession>
<evidence type="ECO:0000313" key="1">
    <source>
        <dbReference type="EMBL" id="WOT06504.1"/>
    </source>
</evidence>
<dbReference type="Proteomes" id="UP001529491">
    <property type="component" value="Chromosome"/>
</dbReference>
<gene>
    <name evidence="1" type="ORF">RGE70_07015</name>
</gene>